<evidence type="ECO:0000259" key="9">
    <source>
        <dbReference type="PROSITE" id="PS51704"/>
    </source>
</evidence>
<dbReference type="Gene3D" id="3.20.20.190">
    <property type="entry name" value="Phosphatidylinositol (PI) phosphodiesterase"/>
    <property type="match status" value="1"/>
</dbReference>
<gene>
    <name evidence="10" type="ORF">GDO78_013154</name>
</gene>
<accession>A0A8J6EYC0</accession>
<dbReference type="InterPro" id="IPR017946">
    <property type="entry name" value="PLC-like_Pdiesterase_TIM-brl"/>
</dbReference>
<dbReference type="GO" id="GO:0008889">
    <property type="term" value="F:glycerophosphodiester phosphodiesterase activity"/>
    <property type="evidence" value="ECO:0007669"/>
    <property type="project" value="TreeGrafter"/>
</dbReference>
<feature type="transmembrane region" description="Helical" evidence="8">
    <location>
        <begin position="195"/>
        <end position="215"/>
    </location>
</feature>
<comment type="similarity">
    <text evidence="2">Belongs to the glycerophosphoryl diester phosphodiesterase family.</text>
</comment>
<keyword evidence="7" id="KW-0325">Glycoprotein</keyword>
<keyword evidence="3 8" id="KW-0812">Transmembrane</keyword>
<evidence type="ECO:0000256" key="4">
    <source>
        <dbReference type="ARBA" id="ARBA00022801"/>
    </source>
</evidence>
<proteinExistence type="inferred from homology"/>
<dbReference type="Pfam" id="PF03009">
    <property type="entry name" value="GDPD"/>
    <property type="match status" value="1"/>
</dbReference>
<keyword evidence="4" id="KW-0378">Hydrolase</keyword>
<dbReference type="GO" id="GO:0005886">
    <property type="term" value="C:plasma membrane"/>
    <property type="evidence" value="ECO:0007669"/>
    <property type="project" value="TreeGrafter"/>
</dbReference>
<keyword evidence="5 8" id="KW-1133">Transmembrane helix</keyword>
<organism evidence="10 11">
    <name type="scientific">Eleutherodactylus coqui</name>
    <name type="common">Puerto Rican coqui</name>
    <dbReference type="NCBI Taxonomy" id="57060"/>
    <lineage>
        <taxon>Eukaryota</taxon>
        <taxon>Metazoa</taxon>
        <taxon>Chordata</taxon>
        <taxon>Craniata</taxon>
        <taxon>Vertebrata</taxon>
        <taxon>Euteleostomi</taxon>
        <taxon>Amphibia</taxon>
        <taxon>Batrachia</taxon>
        <taxon>Anura</taxon>
        <taxon>Neobatrachia</taxon>
        <taxon>Hyloidea</taxon>
        <taxon>Eleutherodactylidae</taxon>
        <taxon>Eleutherodactylinae</taxon>
        <taxon>Eleutherodactylus</taxon>
        <taxon>Eleutherodactylus</taxon>
    </lineage>
</organism>
<feature type="domain" description="GP-PDE" evidence="9">
    <location>
        <begin position="230"/>
        <end position="486"/>
    </location>
</feature>
<sequence>MYSPGRGKKMPRHSCYSSYKLCLRCFYSCSCTRVKREIPSTCGCVWALLVLCVFLFTLIWLYVTLILKNDIHNLNEEIFRLKGIWQDWSVVLITVAAVLASYSVVLLLISMCLVVSGQPLDLHWLHQIFVCFCIVLVSLGIIGLDLKWDIEWTAVAISLQATSPFLHIGAVIGVSALAWVLAGYFWETKNKVLKYLLPLVYIILVCALFVSPVFISSPCIIKASELPPKPWFMGHRGAPMLAPENTMSSFDKMVNSGGKVFETDVMVSWDGIPFLMHDETLLRTTNVKEVFPDHSRKSCSNFTWSELQELNTSEWFLQKNPFGTAGSLTEDQLKEAMQQKIPSLEEVLIACEKHNISIMFDLRQPPPGHPYYESFVNVTVNTILNTSIRHDLILWLPDDEREDVIKTAPGFKQIYGRRREKNDTNILYDVNLSYTNISLSEIRWYRGDNISVNLFVVNKPWLFSYVWCAGATSVTTNACHLLKDLTQPIWLMDPDSYLIIWIVADVLALVHIIWAFFVQR</sequence>
<dbReference type="GO" id="GO:0006629">
    <property type="term" value="P:lipid metabolic process"/>
    <property type="evidence" value="ECO:0007669"/>
    <property type="project" value="InterPro"/>
</dbReference>
<feature type="transmembrane region" description="Helical" evidence="8">
    <location>
        <begin position="164"/>
        <end position="186"/>
    </location>
</feature>
<dbReference type="Proteomes" id="UP000770717">
    <property type="component" value="Unassembled WGS sequence"/>
</dbReference>
<comment type="caution">
    <text evidence="10">The sequence shown here is derived from an EMBL/GenBank/DDBJ whole genome shotgun (WGS) entry which is preliminary data.</text>
</comment>
<dbReference type="OrthoDB" id="1058301at2759"/>
<dbReference type="SUPFAM" id="SSF51695">
    <property type="entry name" value="PLC-like phosphodiesterases"/>
    <property type="match status" value="1"/>
</dbReference>
<feature type="transmembrane region" description="Helical" evidence="8">
    <location>
        <begin position="88"/>
        <end position="115"/>
    </location>
</feature>
<evidence type="ECO:0000256" key="8">
    <source>
        <dbReference type="SAM" id="Phobius"/>
    </source>
</evidence>
<dbReference type="InterPro" id="IPR030395">
    <property type="entry name" value="GP_PDE_dom"/>
</dbReference>
<dbReference type="PROSITE" id="PS51704">
    <property type="entry name" value="GP_PDE"/>
    <property type="match status" value="1"/>
</dbReference>
<comment type="subcellular location">
    <subcellularLocation>
        <location evidence="1">Membrane</location>
        <topology evidence="1">Multi-pass membrane protein</topology>
    </subcellularLocation>
</comment>
<dbReference type="PANTHER" id="PTHR23344:SF1">
    <property type="entry name" value="GLYCEROPHOSPHOINOSITOL INOSITOLPHOSPHODIESTERASE GDPD2"/>
    <property type="match status" value="1"/>
</dbReference>
<name>A0A8J6EYC0_ELECQ</name>
<feature type="transmembrane region" description="Helical" evidence="8">
    <location>
        <begin position="122"/>
        <end position="144"/>
    </location>
</feature>
<keyword evidence="11" id="KW-1185">Reference proteome</keyword>
<evidence type="ECO:0000256" key="6">
    <source>
        <dbReference type="ARBA" id="ARBA00023136"/>
    </source>
</evidence>
<evidence type="ECO:0000256" key="3">
    <source>
        <dbReference type="ARBA" id="ARBA00022692"/>
    </source>
</evidence>
<feature type="transmembrane region" description="Helical" evidence="8">
    <location>
        <begin position="497"/>
        <end position="518"/>
    </location>
</feature>
<evidence type="ECO:0000256" key="5">
    <source>
        <dbReference type="ARBA" id="ARBA00022989"/>
    </source>
</evidence>
<protein>
    <recommendedName>
        <fullName evidence="9">GP-PDE domain-containing protein</fullName>
    </recommendedName>
</protein>
<evidence type="ECO:0000256" key="7">
    <source>
        <dbReference type="ARBA" id="ARBA00023180"/>
    </source>
</evidence>
<feature type="transmembrane region" description="Helical" evidence="8">
    <location>
        <begin position="43"/>
        <end position="68"/>
    </location>
</feature>
<dbReference type="AlphaFoldDB" id="A0A8J6EYC0"/>
<reference evidence="10" key="1">
    <citation type="thesis" date="2020" institute="ProQuest LLC" country="789 East Eisenhower Parkway, Ann Arbor, MI, USA">
        <title>Comparative Genomics and Chromosome Evolution.</title>
        <authorList>
            <person name="Mudd A.B."/>
        </authorList>
    </citation>
    <scope>NUCLEOTIDE SEQUENCE</scope>
    <source>
        <strain evidence="10">HN-11 Male</strain>
        <tissue evidence="10">Kidney and liver</tissue>
    </source>
</reference>
<evidence type="ECO:0000313" key="10">
    <source>
        <dbReference type="EMBL" id="KAG9478017.1"/>
    </source>
</evidence>
<dbReference type="PANTHER" id="PTHR23344">
    <property type="entry name" value="GLYCEROPHOSPHORYL DIESTER PHOSPHODIESTERASE"/>
    <property type="match status" value="1"/>
</dbReference>
<dbReference type="EMBL" id="WNTK01000009">
    <property type="protein sequence ID" value="KAG9478017.1"/>
    <property type="molecule type" value="Genomic_DNA"/>
</dbReference>
<evidence type="ECO:0000256" key="2">
    <source>
        <dbReference type="ARBA" id="ARBA00007277"/>
    </source>
</evidence>
<evidence type="ECO:0000256" key="1">
    <source>
        <dbReference type="ARBA" id="ARBA00004141"/>
    </source>
</evidence>
<keyword evidence="6 8" id="KW-0472">Membrane</keyword>
<evidence type="ECO:0000313" key="11">
    <source>
        <dbReference type="Proteomes" id="UP000770717"/>
    </source>
</evidence>